<feature type="transmembrane region" description="Helical" evidence="1">
    <location>
        <begin position="144"/>
        <end position="170"/>
    </location>
</feature>
<dbReference type="GeneID" id="37289073"/>
<name>A0A345EID9_9EURY</name>
<gene>
    <name evidence="2" type="ORF">DU484_18805</name>
</gene>
<evidence type="ECO:0000256" key="1">
    <source>
        <dbReference type="SAM" id="Phobius"/>
    </source>
</evidence>
<dbReference type="AlphaFoldDB" id="A0A345EID9"/>
<keyword evidence="1" id="KW-1133">Transmembrane helix</keyword>
<keyword evidence="1" id="KW-0812">Transmembrane</keyword>
<feature type="transmembrane region" description="Helical" evidence="1">
    <location>
        <begin position="114"/>
        <end position="132"/>
    </location>
</feature>
<evidence type="ECO:0000313" key="3">
    <source>
        <dbReference type="Proteomes" id="UP000252985"/>
    </source>
</evidence>
<geneLocation type="plasmid" evidence="3">
    <name>pcba1112-02</name>
</geneLocation>
<evidence type="ECO:0000313" key="2">
    <source>
        <dbReference type="EMBL" id="AXG11961.1"/>
    </source>
</evidence>
<dbReference type="KEGG" id="haq:DU484_18805"/>
<keyword evidence="1" id="KW-0472">Membrane</keyword>
<reference evidence="2 3" key="1">
    <citation type="submission" date="2018-07" db="EMBL/GenBank/DDBJ databases">
        <title>Genome sequences of Haloplanus sp. CBA1112.</title>
        <authorList>
            <person name="Kim Y.B."/>
            <person name="Roh S.W."/>
        </authorList>
    </citation>
    <scope>NUCLEOTIDE SEQUENCE [LARGE SCALE GENOMIC DNA]</scope>
    <source>
        <strain evidence="2 3">CBA1112</strain>
        <plasmid evidence="3">pcba1112-02</plasmid>
    </source>
</reference>
<dbReference type="RefSeq" id="WP_114606866.1">
    <property type="nucleotide sequence ID" value="NZ_CP031149.1"/>
</dbReference>
<sequence>MNILQPEAIEVLLHWRILVSGALSASPDTAHVIGPYIRASTGPVVPLGDYRGISTLTRVLHGHILYSIVDTALLHTNIYTQQASIIALQSGPDLSSLISDLKAAITLPGWVGRAIWWTGLITLVVGGMAYFISPSINNRRRGFVMVTTGVVLAIIGAAFSLFINLIQYVLSG</sequence>
<protein>
    <submittedName>
        <fullName evidence="2">Uncharacterized protein</fullName>
    </submittedName>
</protein>
<proteinExistence type="predicted"/>
<organism evidence="2 3">
    <name type="scientific">Haloplanus rubicundus</name>
    <dbReference type="NCBI Taxonomy" id="1547898"/>
    <lineage>
        <taxon>Archaea</taxon>
        <taxon>Methanobacteriati</taxon>
        <taxon>Methanobacteriota</taxon>
        <taxon>Stenosarchaea group</taxon>
        <taxon>Halobacteria</taxon>
        <taxon>Halobacteriales</taxon>
        <taxon>Haloferacaceae</taxon>
        <taxon>Haloplanus</taxon>
    </lineage>
</organism>
<dbReference type="EMBL" id="CP031149">
    <property type="protein sequence ID" value="AXG11961.1"/>
    <property type="molecule type" value="Genomic_DNA"/>
</dbReference>
<keyword evidence="2" id="KW-0614">Plasmid</keyword>
<dbReference type="Proteomes" id="UP000252985">
    <property type="component" value="Plasmid pCBA1112-02"/>
</dbReference>
<accession>A0A345EID9</accession>